<proteinExistence type="inferred from homology"/>
<feature type="transmembrane region" description="Helical" evidence="6">
    <location>
        <begin position="113"/>
        <end position="131"/>
    </location>
</feature>
<dbReference type="CDD" id="cd15904">
    <property type="entry name" value="TSPO_MBR"/>
    <property type="match status" value="1"/>
</dbReference>
<dbReference type="InterPro" id="IPR004307">
    <property type="entry name" value="TspO_MBR"/>
</dbReference>
<feature type="transmembrane region" description="Helical" evidence="6">
    <location>
        <begin position="14"/>
        <end position="34"/>
    </location>
</feature>
<dbReference type="GO" id="GO:0033013">
    <property type="term" value="P:tetrapyrrole metabolic process"/>
    <property type="evidence" value="ECO:0007669"/>
    <property type="project" value="UniProtKB-ARBA"/>
</dbReference>
<dbReference type="AlphaFoldDB" id="A0AAJ0M5V4"/>
<comment type="subcellular location">
    <subcellularLocation>
        <location evidence="1">Membrane</location>
        <topology evidence="1">Multi-pass membrane protein</topology>
    </subcellularLocation>
</comment>
<evidence type="ECO:0000256" key="2">
    <source>
        <dbReference type="ARBA" id="ARBA00007524"/>
    </source>
</evidence>
<evidence type="ECO:0000313" key="7">
    <source>
        <dbReference type="EMBL" id="KAK3310010.1"/>
    </source>
</evidence>
<evidence type="ECO:0000256" key="5">
    <source>
        <dbReference type="ARBA" id="ARBA00023136"/>
    </source>
</evidence>
<accession>A0AAJ0M5V4</accession>
<name>A0AAJ0M5V4_9PEZI</name>
<reference evidence="7" key="1">
    <citation type="journal article" date="2023" name="Mol. Phylogenet. Evol.">
        <title>Genome-scale phylogeny and comparative genomics of the fungal order Sordariales.</title>
        <authorList>
            <person name="Hensen N."/>
            <person name="Bonometti L."/>
            <person name="Westerberg I."/>
            <person name="Brannstrom I.O."/>
            <person name="Guillou S."/>
            <person name="Cros-Aarteil S."/>
            <person name="Calhoun S."/>
            <person name="Haridas S."/>
            <person name="Kuo A."/>
            <person name="Mondo S."/>
            <person name="Pangilinan J."/>
            <person name="Riley R."/>
            <person name="LaButti K."/>
            <person name="Andreopoulos B."/>
            <person name="Lipzen A."/>
            <person name="Chen C."/>
            <person name="Yan M."/>
            <person name="Daum C."/>
            <person name="Ng V."/>
            <person name="Clum A."/>
            <person name="Steindorff A."/>
            <person name="Ohm R.A."/>
            <person name="Martin F."/>
            <person name="Silar P."/>
            <person name="Natvig D.O."/>
            <person name="Lalanne C."/>
            <person name="Gautier V."/>
            <person name="Ament-Velasquez S.L."/>
            <person name="Kruys A."/>
            <person name="Hutchinson M.I."/>
            <person name="Powell A.J."/>
            <person name="Barry K."/>
            <person name="Miller A.N."/>
            <person name="Grigoriev I.V."/>
            <person name="Debuchy R."/>
            <person name="Gladieux P."/>
            <person name="Hiltunen Thoren M."/>
            <person name="Johannesson H."/>
        </authorList>
    </citation>
    <scope>NUCLEOTIDE SEQUENCE</scope>
    <source>
        <strain evidence="7">CBS 333.67</strain>
    </source>
</reference>
<keyword evidence="3 6" id="KW-0812">Transmembrane</keyword>
<dbReference type="GeneID" id="87883280"/>
<organism evidence="7 8">
    <name type="scientific">Chaetomium strumarium</name>
    <dbReference type="NCBI Taxonomy" id="1170767"/>
    <lineage>
        <taxon>Eukaryota</taxon>
        <taxon>Fungi</taxon>
        <taxon>Dikarya</taxon>
        <taxon>Ascomycota</taxon>
        <taxon>Pezizomycotina</taxon>
        <taxon>Sordariomycetes</taxon>
        <taxon>Sordariomycetidae</taxon>
        <taxon>Sordariales</taxon>
        <taxon>Chaetomiaceae</taxon>
        <taxon>Chaetomium</taxon>
    </lineage>
</organism>
<keyword evidence="8" id="KW-1185">Reference proteome</keyword>
<dbReference type="Pfam" id="PF03073">
    <property type="entry name" value="TspO_MBR"/>
    <property type="match status" value="1"/>
</dbReference>
<gene>
    <name evidence="7" type="ORF">B0T15DRAFT_388527</name>
</gene>
<sequence length="209" mass="22289">MTTYIPSLTLPEAVFNNLPGSILLPVVLGTAVGFSTRRTSPRHDLTTAPFAADSSHRESVTLKHPPLRPPAGVFGPVWTTLYGMMGYAAYRAVNPGNLAVNSTETITAARHGATLYTIQLGLNLAWMPLFYGFNHPILATADAAALLGINSYLAWLWGTKVDSTAGWLLAPYVAWLGFATYLSFGTGYLNNWDLSPMVGGGTAGGKKKA</sequence>
<evidence type="ECO:0000256" key="3">
    <source>
        <dbReference type="ARBA" id="ARBA00022692"/>
    </source>
</evidence>
<reference evidence="7" key="2">
    <citation type="submission" date="2023-06" db="EMBL/GenBank/DDBJ databases">
        <authorList>
            <consortium name="Lawrence Berkeley National Laboratory"/>
            <person name="Mondo S.J."/>
            <person name="Hensen N."/>
            <person name="Bonometti L."/>
            <person name="Westerberg I."/>
            <person name="Brannstrom I.O."/>
            <person name="Guillou S."/>
            <person name="Cros-Aarteil S."/>
            <person name="Calhoun S."/>
            <person name="Haridas S."/>
            <person name="Kuo A."/>
            <person name="Pangilinan J."/>
            <person name="Riley R."/>
            <person name="Labutti K."/>
            <person name="Andreopoulos B."/>
            <person name="Lipzen A."/>
            <person name="Chen C."/>
            <person name="Yanf M."/>
            <person name="Daum C."/>
            <person name="Ng V."/>
            <person name="Clum A."/>
            <person name="Steindorff A."/>
            <person name="Ohm R."/>
            <person name="Martin F."/>
            <person name="Silar P."/>
            <person name="Natvig D."/>
            <person name="Lalanne C."/>
            <person name="Gautier V."/>
            <person name="Ament-Velasquez S.L."/>
            <person name="Kruys A."/>
            <person name="Hutchinson M.I."/>
            <person name="Powell A.J."/>
            <person name="Barry K."/>
            <person name="Miller A.N."/>
            <person name="Grigoriev I.V."/>
            <person name="Debuchy R."/>
            <person name="Gladieux P."/>
            <person name="Thoren M.H."/>
            <person name="Johannesson H."/>
        </authorList>
    </citation>
    <scope>NUCLEOTIDE SEQUENCE</scope>
    <source>
        <strain evidence="7">CBS 333.67</strain>
    </source>
</reference>
<dbReference type="InterPro" id="IPR038330">
    <property type="entry name" value="TspO/MBR-related_sf"/>
</dbReference>
<dbReference type="PANTHER" id="PTHR10057">
    <property type="entry name" value="PERIPHERAL-TYPE BENZODIAZEPINE RECEPTOR"/>
    <property type="match status" value="1"/>
</dbReference>
<protein>
    <submittedName>
        <fullName evidence="7">TspO/MBR family-domain-containing protein</fullName>
    </submittedName>
</protein>
<comment type="similarity">
    <text evidence="2">Belongs to the TspO/BZRP family.</text>
</comment>
<dbReference type="GO" id="GO:0005741">
    <property type="term" value="C:mitochondrial outer membrane"/>
    <property type="evidence" value="ECO:0007669"/>
    <property type="project" value="TreeGrafter"/>
</dbReference>
<evidence type="ECO:0000313" key="8">
    <source>
        <dbReference type="Proteomes" id="UP001273166"/>
    </source>
</evidence>
<evidence type="ECO:0000256" key="6">
    <source>
        <dbReference type="SAM" id="Phobius"/>
    </source>
</evidence>
<dbReference type="PANTHER" id="PTHR10057:SF0">
    <property type="entry name" value="TRANSLOCATOR PROTEIN"/>
    <property type="match status" value="1"/>
</dbReference>
<evidence type="ECO:0000256" key="4">
    <source>
        <dbReference type="ARBA" id="ARBA00022989"/>
    </source>
</evidence>
<feature type="transmembrane region" description="Helical" evidence="6">
    <location>
        <begin position="169"/>
        <end position="189"/>
    </location>
</feature>
<dbReference type="EMBL" id="JAUDZG010000001">
    <property type="protein sequence ID" value="KAK3310010.1"/>
    <property type="molecule type" value="Genomic_DNA"/>
</dbReference>
<keyword evidence="4 6" id="KW-1133">Transmembrane helix</keyword>
<evidence type="ECO:0000256" key="1">
    <source>
        <dbReference type="ARBA" id="ARBA00004141"/>
    </source>
</evidence>
<dbReference type="RefSeq" id="XP_062725790.1">
    <property type="nucleotide sequence ID" value="XM_062864451.1"/>
</dbReference>
<dbReference type="FunFam" id="1.20.1260.100:FF:000001">
    <property type="entry name" value="translocator protein 2"/>
    <property type="match status" value="1"/>
</dbReference>
<keyword evidence="5 6" id="KW-0472">Membrane</keyword>
<feature type="transmembrane region" description="Helical" evidence="6">
    <location>
        <begin position="137"/>
        <end position="157"/>
    </location>
</feature>
<dbReference type="Gene3D" id="1.20.1260.100">
    <property type="entry name" value="TspO/MBR protein"/>
    <property type="match status" value="1"/>
</dbReference>
<dbReference type="Proteomes" id="UP001273166">
    <property type="component" value="Unassembled WGS sequence"/>
</dbReference>
<comment type="caution">
    <text evidence="7">The sequence shown here is derived from an EMBL/GenBank/DDBJ whole genome shotgun (WGS) entry which is preliminary data.</text>
</comment>